<dbReference type="OrthoDB" id="5422202at2"/>
<feature type="region of interest" description="Disordered" evidence="2">
    <location>
        <begin position="1"/>
        <end position="50"/>
    </location>
</feature>
<keyword evidence="4" id="KW-1185">Reference proteome</keyword>
<proteinExistence type="predicted"/>
<feature type="coiled-coil region" evidence="1">
    <location>
        <begin position="571"/>
        <end position="625"/>
    </location>
</feature>
<keyword evidence="1" id="KW-0175">Coiled coil</keyword>
<dbReference type="EMBL" id="JRLW01000003">
    <property type="protein sequence ID" value="KGO90107.1"/>
    <property type="molecule type" value="Genomic_DNA"/>
</dbReference>
<evidence type="ECO:0000256" key="2">
    <source>
        <dbReference type="SAM" id="MobiDB-lite"/>
    </source>
</evidence>
<dbReference type="eggNOG" id="COG1256">
    <property type="taxonomic scope" value="Bacteria"/>
</dbReference>
<dbReference type="RefSeq" id="WP_026981090.1">
    <property type="nucleotide sequence ID" value="NZ_JRLW01000003.1"/>
</dbReference>
<dbReference type="Pfam" id="PF03993">
    <property type="entry name" value="DUF349"/>
    <property type="match status" value="5"/>
</dbReference>
<feature type="compositionally biased region" description="Acidic residues" evidence="2">
    <location>
        <begin position="14"/>
        <end position="25"/>
    </location>
</feature>
<sequence length="628" mass="74420">MLEEKNDNLPQADGQEEIIQEETVQDENQSAVEAIENSNAEESEDDSIGEAHNIPMKNYEAMSMDELTDELNRLVSQEKAMAIRNHVEEIRKEFMAKYHHFIDEKRDEYSHENNGDTTGFDYHFPLKNKFDSIYNEYRDHKNQYFKQLQNNLNANLKTRLSLIEELKNLVDNSDETIQDALKHVNDIRERWKKAGAIPRDKYNHVWNNFHFHIERFYDHLHLDREARDLDFKHNYEQKQKIIARVEELVNEADVSKAFRELQSLHKIWKEEIGPVSKEHREELWNRFSELTRQLHDKREALFVKAKELEVANLAKKKEIIAQIDAVSHEEVTSHSQWQGQIEKIEALRNAFFQAGKVPIEVNEEIWAAFKEAVRNFNAQKNAFYKDIKKDQQENLNKKLALVEKAKSLMNNEDFNATTPIMKQIQEDWKKIGHVPRKYSDAVWKDFKEACNHYFDRLHAKRNESSAEENETFEKKKGYLESLKEFQLVGEHKTDLDAIKKHIETWKSFGKVPHNKRHIEGKFNKILDALFDKLSLSKKDAEMAKFSNRLGQLAEGDERQLQNEQLFIMRKIDEVQNEIFQLENNIQFISNAKADNPLVKEVNKSIDRHKDELKLWKEKLKQIRSLKQE</sequence>
<name>A0A0A2MBP4_9FLAO</name>
<evidence type="ECO:0000313" key="4">
    <source>
        <dbReference type="Proteomes" id="UP000030121"/>
    </source>
</evidence>
<accession>A0A0A2MBP4</accession>
<reference evidence="3 4" key="1">
    <citation type="submission" date="2013-09" db="EMBL/GenBank/DDBJ databases">
        <authorList>
            <person name="Zeng Z."/>
            <person name="Chen C."/>
        </authorList>
    </citation>
    <scope>NUCLEOTIDE SEQUENCE [LARGE SCALE GENOMIC DNA]</scope>
    <source>
        <strain evidence="3 4">GH29-5</strain>
    </source>
</reference>
<dbReference type="AlphaFoldDB" id="A0A0A2MBP4"/>
<organism evidence="3 4">
    <name type="scientific">Flavobacterium suncheonense GH29-5 = DSM 17707</name>
    <dbReference type="NCBI Taxonomy" id="1121899"/>
    <lineage>
        <taxon>Bacteria</taxon>
        <taxon>Pseudomonadati</taxon>
        <taxon>Bacteroidota</taxon>
        <taxon>Flavobacteriia</taxon>
        <taxon>Flavobacteriales</taxon>
        <taxon>Flavobacteriaceae</taxon>
        <taxon>Flavobacterium</taxon>
    </lineage>
</organism>
<dbReference type="STRING" id="1121899.GCA_000430025_00044"/>
<evidence type="ECO:0000256" key="1">
    <source>
        <dbReference type="SAM" id="Coils"/>
    </source>
</evidence>
<evidence type="ECO:0000313" key="3">
    <source>
        <dbReference type="EMBL" id="KGO90107.1"/>
    </source>
</evidence>
<protein>
    <submittedName>
        <fullName evidence="3">Chromosome segregation protein</fullName>
    </submittedName>
</protein>
<comment type="caution">
    <text evidence="3">The sequence shown here is derived from an EMBL/GenBank/DDBJ whole genome shotgun (WGS) entry which is preliminary data.</text>
</comment>
<dbReference type="Proteomes" id="UP000030121">
    <property type="component" value="Unassembled WGS sequence"/>
</dbReference>
<dbReference type="InterPro" id="IPR007139">
    <property type="entry name" value="DUF349"/>
</dbReference>
<feature type="compositionally biased region" description="Acidic residues" evidence="2">
    <location>
        <begin position="39"/>
        <end position="48"/>
    </location>
</feature>
<gene>
    <name evidence="3" type="ORF">Q764_03300</name>
</gene>